<dbReference type="EMBL" id="JAAWWK010000005">
    <property type="protein sequence ID" value="NKI18710.1"/>
    <property type="molecule type" value="Genomic_DNA"/>
</dbReference>
<evidence type="ECO:0000313" key="5">
    <source>
        <dbReference type="EMBL" id="NKI18710.1"/>
    </source>
</evidence>
<gene>
    <name evidence="5" type="ORF">HCU74_14955</name>
</gene>
<proteinExistence type="predicted"/>
<dbReference type="SUPFAM" id="SSF46785">
    <property type="entry name" value="Winged helix' DNA-binding domain"/>
    <property type="match status" value="1"/>
</dbReference>
<dbReference type="InterPro" id="IPR036390">
    <property type="entry name" value="WH_DNA-bd_sf"/>
</dbReference>
<keyword evidence="6" id="KW-1185">Reference proteome</keyword>
<dbReference type="Proteomes" id="UP000765845">
    <property type="component" value="Unassembled WGS sequence"/>
</dbReference>
<dbReference type="RefSeq" id="WP_168451221.1">
    <property type="nucleotide sequence ID" value="NZ_JAAWWK010000005.1"/>
</dbReference>
<feature type="domain" description="HTH gntR-type" evidence="4">
    <location>
        <begin position="8"/>
        <end position="77"/>
    </location>
</feature>
<dbReference type="CDD" id="cd07377">
    <property type="entry name" value="WHTH_GntR"/>
    <property type="match status" value="1"/>
</dbReference>
<dbReference type="InterPro" id="IPR008920">
    <property type="entry name" value="TF_FadR/GntR_C"/>
</dbReference>
<dbReference type="SMART" id="SM00895">
    <property type="entry name" value="FCD"/>
    <property type="match status" value="1"/>
</dbReference>
<dbReference type="SMART" id="SM00345">
    <property type="entry name" value="HTH_GNTR"/>
    <property type="match status" value="1"/>
</dbReference>
<name>A0ABX1GHL1_9GAMM</name>
<keyword evidence="1" id="KW-0805">Transcription regulation</keyword>
<dbReference type="PANTHER" id="PTHR43537:SF51">
    <property type="entry name" value="HTH-TYPE TRANSCRIPTIONAL REGULATOR LGOR-RELATED"/>
    <property type="match status" value="1"/>
</dbReference>
<keyword evidence="2" id="KW-0238">DNA-binding</keyword>
<dbReference type="Pfam" id="PF00392">
    <property type="entry name" value="GntR"/>
    <property type="match status" value="1"/>
</dbReference>
<dbReference type="Gene3D" id="1.20.120.530">
    <property type="entry name" value="GntR ligand-binding domain-like"/>
    <property type="match status" value="1"/>
</dbReference>
<accession>A0ABX1GHL1</accession>
<dbReference type="PRINTS" id="PR00035">
    <property type="entry name" value="HTHGNTR"/>
</dbReference>
<dbReference type="InterPro" id="IPR000524">
    <property type="entry name" value="Tscrpt_reg_HTH_GntR"/>
</dbReference>
<dbReference type="PANTHER" id="PTHR43537">
    <property type="entry name" value="TRANSCRIPTIONAL REGULATOR, GNTR FAMILY"/>
    <property type="match status" value="1"/>
</dbReference>
<dbReference type="InterPro" id="IPR011711">
    <property type="entry name" value="GntR_C"/>
</dbReference>
<organism evidence="5 6">
    <name type="scientific">Spongiibacter thalassae</name>
    <dbReference type="NCBI Taxonomy" id="2721624"/>
    <lineage>
        <taxon>Bacteria</taxon>
        <taxon>Pseudomonadati</taxon>
        <taxon>Pseudomonadota</taxon>
        <taxon>Gammaproteobacteria</taxon>
        <taxon>Cellvibrionales</taxon>
        <taxon>Spongiibacteraceae</taxon>
        <taxon>Spongiibacter</taxon>
    </lineage>
</organism>
<sequence>MVKPLKREPLYRQIYNQLESQIVSGQLQLGDTLPSETELAESYGVNRSSVREALRLLEENDLVGRAPGKKKLTVTVPKYENFSRRISTTMLIDQVTLAEVYESILMIEPTLAGLAAGRVSTKLLGQLEDNLEQMREALDDNQRLEILDREFHSLLAEASNNRVLQWSRLGMTELFYLAESKLLANLDNANIRMLKAHESIVAAIKQKDSAAAEEWARKHVRDFGRGCEKLGYSLDIQPNHFGSDDV</sequence>
<dbReference type="PROSITE" id="PS50949">
    <property type="entry name" value="HTH_GNTR"/>
    <property type="match status" value="1"/>
</dbReference>
<evidence type="ECO:0000313" key="6">
    <source>
        <dbReference type="Proteomes" id="UP000765845"/>
    </source>
</evidence>
<dbReference type="Pfam" id="PF07729">
    <property type="entry name" value="FCD"/>
    <property type="match status" value="1"/>
</dbReference>
<dbReference type="Gene3D" id="1.10.10.10">
    <property type="entry name" value="Winged helix-like DNA-binding domain superfamily/Winged helix DNA-binding domain"/>
    <property type="match status" value="1"/>
</dbReference>
<comment type="caution">
    <text evidence="5">The sequence shown here is derived from an EMBL/GenBank/DDBJ whole genome shotgun (WGS) entry which is preliminary data.</text>
</comment>
<evidence type="ECO:0000256" key="1">
    <source>
        <dbReference type="ARBA" id="ARBA00023015"/>
    </source>
</evidence>
<protein>
    <submittedName>
        <fullName evidence="5">FadR family transcriptional regulator</fullName>
    </submittedName>
</protein>
<dbReference type="SUPFAM" id="SSF48008">
    <property type="entry name" value="GntR ligand-binding domain-like"/>
    <property type="match status" value="1"/>
</dbReference>
<evidence type="ECO:0000259" key="4">
    <source>
        <dbReference type="PROSITE" id="PS50949"/>
    </source>
</evidence>
<evidence type="ECO:0000256" key="2">
    <source>
        <dbReference type="ARBA" id="ARBA00023125"/>
    </source>
</evidence>
<reference evidence="5 6" key="1">
    <citation type="submission" date="2020-04" db="EMBL/GenBank/DDBJ databases">
        <authorList>
            <person name="Yoon J."/>
        </authorList>
    </citation>
    <scope>NUCLEOTIDE SEQUENCE [LARGE SCALE GENOMIC DNA]</scope>
    <source>
        <strain evidence="5 6">KMU-166</strain>
    </source>
</reference>
<keyword evidence="3" id="KW-0804">Transcription</keyword>
<evidence type="ECO:0000256" key="3">
    <source>
        <dbReference type="ARBA" id="ARBA00023163"/>
    </source>
</evidence>
<dbReference type="InterPro" id="IPR036388">
    <property type="entry name" value="WH-like_DNA-bd_sf"/>
</dbReference>